<evidence type="ECO:0000313" key="3">
    <source>
        <dbReference type="Proteomes" id="UP001156140"/>
    </source>
</evidence>
<feature type="signal peptide" evidence="1">
    <location>
        <begin position="1"/>
        <end position="21"/>
    </location>
</feature>
<evidence type="ECO:0000313" key="2">
    <source>
        <dbReference type="EMBL" id="MCI0127808.1"/>
    </source>
</evidence>
<dbReference type="EMBL" id="JALAZD010000001">
    <property type="protein sequence ID" value="MCI0127808.1"/>
    <property type="molecule type" value="Genomic_DNA"/>
</dbReference>
<accession>A0AA41QNN2</accession>
<sequence>MLRTITLSVGFIAFLSLPAMAGEAADILRASLYEGPLTDGIAKLEPMAKAGDQEAEFGLGMLQLVSGVEHFAQALYRHGMAAPDVGPLGPALAFPIPPNPSPEKLDYEKVRAILAALVEDMDVAKATLASAGASGDYVVAVDPLRIRIDFDADGKTTEMESMSAILAHGLGISLPASQAPNVGDKNSRGTNSQEPEMTLGLDRADALWMAGYSQVLASHGDFLLAHDFSDLVNVAFHRFFPRAGLPMQDYSVGGTLFMEPSTDAAAADAIAAIHTLNWPVVEPDRLKRVLERLKAVTAFSRQNWQAILAETDDDHEFIPSPRQSPTIPGSEISSEMVDAWLKTLDTADAMLDGKLLVPHWRFRQGFDLKAYFETAKRTDLVMILTGYGAIPFLKDGPVASAADFAEANRVFGDNLLGYAFYFN</sequence>
<organism evidence="2 3">
    <name type="scientific">Paradevosia shaoguanensis</name>
    <dbReference type="NCBI Taxonomy" id="1335043"/>
    <lineage>
        <taxon>Bacteria</taxon>
        <taxon>Pseudomonadati</taxon>
        <taxon>Pseudomonadota</taxon>
        <taxon>Alphaproteobacteria</taxon>
        <taxon>Hyphomicrobiales</taxon>
        <taxon>Devosiaceae</taxon>
        <taxon>Paradevosia</taxon>
    </lineage>
</organism>
<evidence type="ECO:0000256" key="1">
    <source>
        <dbReference type="SAM" id="SignalP"/>
    </source>
</evidence>
<keyword evidence="1" id="KW-0732">Signal</keyword>
<reference evidence="2" key="1">
    <citation type="submission" date="2022-03" db="EMBL/GenBank/DDBJ databases">
        <title>The complete genome sequence of a Methyloterrigena soli.</title>
        <authorList>
            <person name="Zi Z."/>
        </authorList>
    </citation>
    <scope>NUCLEOTIDE SEQUENCE</scope>
    <source>
        <strain evidence="2">M48</strain>
    </source>
</reference>
<feature type="chain" id="PRO_5041383501" evidence="1">
    <location>
        <begin position="22"/>
        <end position="423"/>
    </location>
</feature>
<gene>
    <name evidence="2" type="ORF">ML536_13330</name>
</gene>
<dbReference type="Proteomes" id="UP001156140">
    <property type="component" value="Unassembled WGS sequence"/>
</dbReference>
<name>A0AA41QNN2_9HYPH</name>
<keyword evidence="3" id="KW-1185">Reference proteome</keyword>
<dbReference type="AlphaFoldDB" id="A0AA41QNN2"/>
<dbReference type="RefSeq" id="WP_281736165.1">
    <property type="nucleotide sequence ID" value="NZ_JAKETQ010000001.1"/>
</dbReference>
<comment type="caution">
    <text evidence="2">The sequence shown here is derived from an EMBL/GenBank/DDBJ whole genome shotgun (WGS) entry which is preliminary data.</text>
</comment>
<proteinExistence type="predicted"/>
<protein>
    <submittedName>
        <fullName evidence="2">Uncharacterized protein</fullName>
    </submittedName>
</protein>